<dbReference type="EMBL" id="KB706261">
    <property type="protein sequence ID" value="EMR68315.1"/>
    <property type="molecule type" value="Genomic_DNA"/>
</dbReference>
<dbReference type="Proteomes" id="UP000012174">
    <property type="component" value="Unassembled WGS sequence"/>
</dbReference>
<reference evidence="2" key="1">
    <citation type="journal article" date="2013" name="Genome Announc.">
        <title>Draft genome sequence of the grapevine dieback fungus Eutypa lata UCR-EL1.</title>
        <authorList>
            <person name="Blanco-Ulate B."/>
            <person name="Rolshausen P.E."/>
            <person name="Cantu D."/>
        </authorList>
    </citation>
    <scope>NUCLEOTIDE SEQUENCE [LARGE SCALE GENOMIC DNA]</scope>
    <source>
        <strain evidence="2">UCR-EL1</strain>
    </source>
</reference>
<organism evidence="1 2">
    <name type="scientific">Eutypa lata (strain UCR-EL1)</name>
    <name type="common">Grapevine dieback disease fungus</name>
    <name type="synonym">Eutypa armeniacae</name>
    <dbReference type="NCBI Taxonomy" id="1287681"/>
    <lineage>
        <taxon>Eukaryota</taxon>
        <taxon>Fungi</taxon>
        <taxon>Dikarya</taxon>
        <taxon>Ascomycota</taxon>
        <taxon>Pezizomycotina</taxon>
        <taxon>Sordariomycetes</taxon>
        <taxon>Xylariomycetidae</taxon>
        <taxon>Xylariales</taxon>
        <taxon>Diatrypaceae</taxon>
        <taxon>Eutypa</taxon>
    </lineage>
</organism>
<sequence>MLVWGIRPPMWMFSDSLPVFKLAVNPNEGATLATLASRYTLWFPHVQRDALSDAKAPMYVVTMGISDWQTACMAFATICRRFMTSVGLNTFIIRDSNPFPTGINTPSITEISGVSDT</sequence>
<dbReference type="AlphaFoldDB" id="M7TNM3"/>
<name>M7TNM3_EUTLA</name>
<keyword evidence="2" id="KW-1185">Reference proteome</keyword>
<evidence type="ECO:0000313" key="2">
    <source>
        <dbReference type="Proteomes" id="UP000012174"/>
    </source>
</evidence>
<dbReference type="HOGENOM" id="CLU_2084841_0_0_1"/>
<gene>
    <name evidence="1" type="ORF">UCREL1_4670</name>
</gene>
<accession>M7TNM3</accession>
<proteinExistence type="predicted"/>
<protein>
    <submittedName>
        <fullName evidence="1">Uncharacterized protein</fullName>
    </submittedName>
</protein>
<dbReference type="OrthoDB" id="5241404at2759"/>
<evidence type="ECO:0000313" key="1">
    <source>
        <dbReference type="EMBL" id="EMR68315.1"/>
    </source>
</evidence>
<dbReference type="KEGG" id="ela:UCREL1_4670"/>